<sequence length="198" mass="21423">MSHWHNTLLKMGWPTRDGELPLRSIALTSCSAGHGVSTVAINVAAAAAQTADVLLLDANFERPSLAQSLSLEPSPGLSDVLCEKADTSEAVRSTSLQGLSVVPFGSTPNLQESHRELFPLLVRCLSADHDLLICDFPPITPDADFLKCLMPMDRIFLVVKDGETRSDAAQLATSRLRRMGMEISGVIINQQHHSGFGY</sequence>
<evidence type="ECO:0000313" key="3">
    <source>
        <dbReference type="EMBL" id="MCM2375144.1"/>
    </source>
</evidence>
<organism evidence="3 4">
    <name type="scientific">Aporhodopirellula aestuarii</name>
    <dbReference type="NCBI Taxonomy" id="2950107"/>
    <lineage>
        <taxon>Bacteria</taxon>
        <taxon>Pseudomonadati</taxon>
        <taxon>Planctomycetota</taxon>
        <taxon>Planctomycetia</taxon>
        <taxon>Pirellulales</taxon>
        <taxon>Pirellulaceae</taxon>
        <taxon>Aporhodopirellula</taxon>
    </lineage>
</organism>
<reference evidence="3 4" key="1">
    <citation type="journal article" date="2022" name="Syst. Appl. Microbiol.">
        <title>Rhodopirellula aestuarii sp. nov., a novel member of the genus Rhodopirellula isolated from brackish sediments collected in the Tagus River estuary, Portugal.</title>
        <authorList>
            <person name="Vitorino I.R."/>
            <person name="Klimek D."/>
            <person name="Calusinska M."/>
            <person name="Lobo-da-Cunha A."/>
            <person name="Vasconcelos V."/>
            <person name="Lage O.M."/>
        </authorList>
    </citation>
    <scope>NUCLEOTIDE SEQUENCE [LARGE SCALE GENOMIC DNA]</scope>
    <source>
        <strain evidence="3 4">ICT_H3.1</strain>
    </source>
</reference>
<keyword evidence="3" id="KW-0808">Transferase</keyword>
<keyword evidence="4" id="KW-1185">Reference proteome</keyword>
<dbReference type="Gene3D" id="3.40.50.300">
    <property type="entry name" value="P-loop containing nucleotide triphosphate hydrolases"/>
    <property type="match status" value="1"/>
</dbReference>
<proteinExistence type="predicted"/>
<evidence type="ECO:0000256" key="1">
    <source>
        <dbReference type="ARBA" id="ARBA00022741"/>
    </source>
</evidence>
<dbReference type="InterPro" id="IPR050445">
    <property type="entry name" value="Bact_polysacc_biosynth/exp"/>
</dbReference>
<dbReference type="Pfam" id="PF10609">
    <property type="entry name" value="ParA"/>
    <property type="match status" value="1"/>
</dbReference>
<dbReference type="PANTHER" id="PTHR32309:SF13">
    <property type="entry name" value="FERRIC ENTEROBACTIN TRANSPORT PROTEIN FEPE"/>
    <property type="match status" value="1"/>
</dbReference>
<dbReference type="RefSeq" id="WP_250933681.1">
    <property type="nucleotide sequence ID" value="NZ_JAMQBK010000133.1"/>
</dbReference>
<name>A0ABT0UEM8_9BACT</name>
<dbReference type="InterPro" id="IPR033756">
    <property type="entry name" value="YlxH/NBP35"/>
</dbReference>
<gene>
    <name evidence="3" type="ORF">NB063_31360</name>
</gene>
<evidence type="ECO:0000256" key="2">
    <source>
        <dbReference type="ARBA" id="ARBA00022840"/>
    </source>
</evidence>
<dbReference type="SUPFAM" id="SSF52540">
    <property type="entry name" value="P-loop containing nucleoside triphosphate hydrolases"/>
    <property type="match status" value="1"/>
</dbReference>
<dbReference type="GO" id="GO:0016301">
    <property type="term" value="F:kinase activity"/>
    <property type="evidence" value="ECO:0007669"/>
    <property type="project" value="UniProtKB-KW"/>
</dbReference>
<comment type="caution">
    <text evidence="3">The sequence shown here is derived from an EMBL/GenBank/DDBJ whole genome shotgun (WGS) entry which is preliminary data.</text>
</comment>
<keyword evidence="1" id="KW-0547">Nucleotide-binding</keyword>
<dbReference type="InterPro" id="IPR027417">
    <property type="entry name" value="P-loop_NTPase"/>
</dbReference>
<protein>
    <submittedName>
        <fullName evidence="3">CpsD/CapB family tyrosine-protein kinase</fullName>
    </submittedName>
</protein>
<keyword evidence="2" id="KW-0067">ATP-binding</keyword>
<keyword evidence="3" id="KW-0418">Kinase</keyword>
<dbReference type="Proteomes" id="UP001202961">
    <property type="component" value="Unassembled WGS sequence"/>
</dbReference>
<dbReference type="CDD" id="cd05387">
    <property type="entry name" value="BY-kinase"/>
    <property type="match status" value="1"/>
</dbReference>
<dbReference type="InterPro" id="IPR005702">
    <property type="entry name" value="Wzc-like_C"/>
</dbReference>
<dbReference type="PANTHER" id="PTHR32309">
    <property type="entry name" value="TYROSINE-PROTEIN KINASE"/>
    <property type="match status" value="1"/>
</dbReference>
<dbReference type="EMBL" id="JAMQBK010000133">
    <property type="protein sequence ID" value="MCM2375144.1"/>
    <property type="molecule type" value="Genomic_DNA"/>
</dbReference>
<accession>A0ABT0UEM8</accession>
<evidence type="ECO:0000313" key="4">
    <source>
        <dbReference type="Proteomes" id="UP001202961"/>
    </source>
</evidence>